<evidence type="ECO:0000313" key="2">
    <source>
        <dbReference type="Proteomes" id="UP001175000"/>
    </source>
</evidence>
<dbReference type="AlphaFoldDB" id="A0AA40CD02"/>
<organism evidence="1 2">
    <name type="scientific">Immersiella caudata</name>
    <dbReference type="NCBI Taxonomy" id="314043"/>
    <lineage>
        <taxon>Eukaryota</taxon>
        <taxon>Fungi</taxon>
        <taxon>Dikarya</taxon>
        <taxon>Ascomycota</taxon>
        <taxon>Pezizomycotina</taxon>
        <taxon>Sordariomycetes</taxon>
        <taxon>Sordariomycetidae</taxon>
        <taxon>Sordariales</taxon>
        <taxon>Lasiosphaeriaceae</taxon>
        <taxon>Immersiella</taxon>
    </lineage>
</organism>
<proteinExistence type="predicted"/>
<keyword evidence="2" id="KW-1185">Reference proteome</keyword>
<dbReference type="Proteomes" id="UP001175000">
    <property type="component" value="Unassembled WGS sequence"/>
</dbReference>
<sequence>MPARRRTKGPIAWTSAALAGGHGAENFQNLDVRERQERKRKTVDFLQIHARDCLCVQVGEYVNIHLDPLQTHGFRPLKSPVQTNAASR</sequence>
<evidence type="ECO:0000313" key="1">
    <source>
        <dbReference type="EMBL" id="KAK0633680.1"/>
    </source>
</evidence>
<protein>
    <submittedName>
        <fullName evidence="1">Uncharacterized protein</fullName>
    </submittedName>
</protein>
<reference evidence="1" key="1">
    <citation type="submission" date="2023-06" db="EMBL/GenBank/DDBJ databases">
        <title>Genome-scale phylogeny and comparative genomics of the fungal order Sordariales.</title>
        <authorList>
            <consortium name="Lawrence Berkeley National Laboratory"/>
            <person name="Hensen N."/>
            <person name="Bonometti L."/>
            <person name="Westerberg I."/>
            <person name="Brannstrom I.O."/>
            <person name="Guillou S."/>
            <person name="Cros-Aarteil S."/>
            <person name="Calhoun S."/>
            <person name="Haridas S."/>
            <person name="Kuo A."/>
            <person name="Mondo S."/>
            <person name="Pangilinan J."/>
            <person name="Riley R."/>
            <person name="Labutti K."/>
            <person name="Andreopoulos B."/>
            <person name="Lipzen A."/>
            <person name="Chen C."/>
            <person name="Yanf M."/>
            <person name="Daum C."/>
            <person name="Ng V."/>
            <person name="Clum A."/>
            <person name="Steindorff A."/>
            <person name="Ohm R."/>
            <person name="Martin F."/>
            <person name="Silar P."/>
            <person name="Natvig D."/>
            <person name="Lalanne C."/>
            <person name="Gautier V."/>
            <person name="Ament-Velasquez S.L."/>
            <person name="Kruys A."/>
            <person name="Hutchinson M.I."/>
            <person name="Powell A.J."/>
            <person name="Barry K."/>
            <person name="Miller A.N."/>
            <person name="Grigoriev I.V."/>
            <person name="Debuchy R."/>
            <person name="Gladieux P."/>
            <person name="Thoren M.H."/>
            <person name="Johannesson H."/>
        </authorList>
    </citation>
    <scope>NUCLEOTIDE SEQUENCE</scope>
    <source>
        <strain evidence="1">CBS 606.72</strain>
    </source>
</reference>
<accession>A0AA40CD02</accession>
<dbReference type="EMBL" id="JAULSU010000001">
    <property type="protein sequence ID" value="KAK0633680.1"/>
    <property type="molecule type" value="Genomic_DNA"/>
</dbReference>
<gene>
    <name evidence="1" type="ORF">B0T14DRAFT_77836</name>
</gene>
<name>A0AA40CD02_9PEZI</name>
<comment type="caution">
    <text evidence="1">The sequence shown here is derived from an EMBL/GenBank/DDBJ whole genome shotgun (WGS) entry which is preliminary data.</text>
</comment>